<organism evidence="2 3">
    <name type="scientific">Veillonella montpellierensis DNF00314</name>
    <dbReference type="NCBI Taxonomy" id="1401067"/>
    <lineage>
        <taxon>Bacteria</taxon>
        <taxon>Bacillati</taxon>
        <taxon>Bacillota</taxon>
        <taxon>Negativicutes</taxon>
        <taxon>Veillonellales</taxon>
        <taxon>Veillonellaceae</taxon>
        <taxon>Veillonella</taxon>
    </lineage>
</organism>
<evidence type="ECO:0000313" key="3">
    <source>
        <dbReference type="Proteomes" id="UP000029628"/>
    </source>
</evidence>
<sequence length="421" mass="45728">MNSKKIKLSMAICLSLSTLTFMPHTVLAEQTTTEFSKTDTMDGKAMPFSPLKKAGVLDNTSRTYTFTKDSTFNKKFKGIDSKEANVTIHAPGVELTFDKVNNNMPIRAIKGSETTMGWREWKADKTETPIGNIDITAKKVTVTVDETSKPRDTFALAISSHRKDNTPAKVNIKGDVDFNVTNGYWKEPDKKASETVTGGIGAVNAGEVTIDGNAKIHVAIPNQGVRGTYYFVGHYFVNGIYAGLNYVGKNKGPTVHITGDVDIDGDGTGIQANSRSAITIDGGGRIATKGTMDFEHYAIVSEESTVSMNSKVDDTGNLIGSNGHKVEILGNVGMFNREPVNGADNDTLTYGNTPTKVNLSLSTPDSLLKGRVINHYAEIERTHPAADKAKIRKATGMNFILENKATWNNINYGRPFKGFRA</sequence>
<comment type="caution">
    <text evidence="2">The sequence shown here is derived from an EMBL/GenBank/DDBJ whole genome shotgun (WGS) entry which is preliminary data.</text>
</comment>
<proteinExistence type="predicted"/>
<gene>
    <name evidence="2" type="ORF">HMPREF0872_06225</name>
</gene>
<feature type="signal peptide" evidence="1">
    <location>
        <begin position="1"/>
        <end position="28"/>
    </location>
</feature>
<keyword evidence="3" id="KW-1185">Reference proteome</keyword>
<name>A0A096BWC8_9FIRM</name>
<accession>A0A096BWC8</accession>
<dbReference type="Proteomes" id="UP000029628">
    <property type="component" value="Unassembled WGS sequence"/>
</dbReference>
<reference evidence="2 3" key="1">
    <citation type="submission" date="2014-07" db="EMBL/GenBank/DDBJ databases">
        <authorList>
            <person name="McCorrison J."/>
            <person name="Sanka R."/>
            <person name="Torralba M."/>
            <person name="Gillis M."/>
            <person name="Haft D.H."/>
            <person name="Methe B."/>
            <person name="Sutton G."/>
            <person name="Nelson K.E."/>
        </authorList>
    </citation>
    <scope>NUCLEOTIDE SEQUENCE [LARGE SCALE GENOMIC DNA]</scope>
    <source>
        <strain evidence="2 3">DNF00314</strain>
    </source>
</reference>
<dbReference type="AlphaFoldDB" id="A0A096BWC8"/>
<keyword evidence="1" id="KW-0732">Signal</keyword>
<evidence type="ECO:0000256" key="1">
    <source>
        <dbReference type="SAM" id="SignalP"/>
    </source>
</evidence>
<evidence type="ECO:0000313" key="2">
    <source>
        <dbReference type="EMBL" id="KGF47032.1"/>
    </source>
</evidence>
<protein>
    <submittedName>
        <fullName evidence="2">Uncharacterized protein</fullName>
    </submittedName>
</protein>
<dbReference type="eggNOG" id="COG3468">
    <property type="taxonomic scope" value="Bacteria"/>
</dbReference>
<dbReference type="RefSeq" id="WP_038152785.1">
    <property type="nucleotide sequence ID" value="NZ_JRNT01000019.1"/>
</dbReference>
<dbReference type="EMBL" id="JRNT01000019">
    <property type="protein sequence ID" value="KGF47032.1"/>
    <property type="molecule type" value="Genomic_DNA"/>
</dbReference>
<feature type="chain" id="PRO_5001926061" evidence="1">
    <location>
        <begin position="29"/>
        <end position="421"/>
    </location>
</feature>